<accession>A0ABW5DTC5</accession>
<evidence type="ECO:0000259" key="2">
    <source>
        <dbReference type="Pfam" id="PF02514"/>
    </source>
</evidence>
<feature type="region of interest" description="Disordered" evidence="1">
    <location>
        <begin position="654"/>
        <end position="680"/>
    </location>
</feature>
<feature type="domain" description="CobN/magnesium chelatase" evidence="2">
    <location>
        <begin position="638"/>
        <end position="1036"/>
    </location>
</feature>
<dbReference type="Proteomes" id="UP001597295">
    <property type="component" value="Unassembled WGS sequence"/>
</dbReference>
<evidence type="ECO:0000313" key="3">
    <source>
        <dbReference type="EMBL" id="MFD2263913.1"/>
    </source>
</evidence>
<evidence type="ECO:0000313" key="4">
    <source>
        <dbReference type="Proteomes" id="UP001597295"/>
    </source>
</evidence>
<dbReference type="EC" id="6.6.1.2" evidence="3"/>
<dbReference type="NCBIfam" id="NF008973">
    <property type="entry name" value="PRK12321.1"/>
    <property type="match status" value="1"/>
</dbReference>
<name>A0ABW5DTC5_9PROT</name>
<organism evidence="3 4">
    <name type="scientific">Lacibacterium aquatile</name>
    <dbReference type="NCBI Taxonomy" id="1168082"/>
    <lineage>
        <taxon>Bacteria</taxon>
        <taxon>Pseudomonadati</taxon>
        <taxon>Pseudomonadota</taxon>
        <taxon>Alphaproteobacteria</taxon>
        <taxon>Rhodospirillales</taxon>
        <taxon>Rhodospirillaceae</taxon>
    </lineage>
</organism>
<dbReference type="GO" id="GO:0051116">
    <property type="term" value="F:cobaltochelatase activity"/>
    <property type="evidence" value="ECO:0007669"/>
    <property type="project" value="UniProtKB-EC"/>
</dbReference>
<evidence type="ECO:0000256" key="1">
    <source>
        <dbReference type="SAM" id="MobiDB-lite"/>
    </source>
</evidence>
<dbReference type="Pfam" id="PF02514">
    <property type="entry name" value="CobN-Mg_chel"/>
    <property type="match status" value="2"/>
</dbReference>
<reference evidence="4" key="1">
    <citation type="journal article" date="2019" name="Int. J. Syst. Evol. Microbiol.">
        <title>The Global Catalogue of Microorganisms (GCM) 10K type strain sequencing project: providing services to taxonomists for standard genome sequencing and annotation.</title>
        <authorList>
            <consortium name="The Broad Institute Genomics Platform"/>
            <consortium name="The Broad Institute Genome Sequencing Center for Infectious Disease"/>
            <person name="Wu L."/>
            <person name="Ma J."/>
        </authorList>
    </citation>
    <scope>NUCLEOTIDE SEQUENCE [LARGE SCALE GENOMIC DNA]</scope>
    <source>
        <strain evidence="4">CGMCC 1.19062</strain>
    </source>
</reference>
<sequence length="1045" mass="111875">MHLLATSSASLDEAAEPVDLDLPPTDLIVLSFSGSDLQALAAVGEPRLGLLNLRELRHPMSVDLWIDKTACHARLIVVRLLGGVEWWRYGLERLRDEARRAGFALAVLPGEDRDDPNLAEFSTAETARLLGYFRAGGAANMAALVQEMARLAGLSDLVPPDPQPLPSFGWHRRPEGAQAVAIFYRSTLLAGDVEPLEALEAALATRGIVLAAAYVPSLKDPEALAFLKAELGAPEIVLTLTAFGAGDLDWLPKGAALMQIVNATTRLDAWATNARGLAASDLAMHVVLPEIDGRVLGGVISFKEEGASRSMSGQVAMAADRIAALIRLRRTPAADRRMLLVLPDYPGAVGREAYAVGLDVPGSVLAILSDLGVPAPGDARELMERLKLGEADFPVAEYRVWFDTLPQAVRDAVTGAWGEVPGGDFRFRAIRCGTCWIALPPDRGDSRDRRAAYHDPALPPSHALLAFSAWMRRFDPHALVHLGAHGTFEWLPGKAVALTPDCFPTLITGSLPVVYPFIVTNPGEAAQAKRRIAAVTLGHLPPQLSDGSLTGPAAALERLVDEYAQADGLDPRRRDRLASLILEAARDAGLAAEAGVDAETDSGQALAKIDAWLCDIKDMALQEGLHVYGRSTEHPESAASERRSLSDALSGRFVPAGPAGAPARGRRDVFPTGRNLYTADPRQLPTQTAMDLAKKAVSEVIRLHIQEQGEAPRSMVIDLWGSATLRTGGEEIAQGLALLGCRPLWDAATGRVTGVEVLPPAVLEFPRVDVTFRISGLFRDLFPSQIALLDAAVKAVAARDESAADNPLAEVRARGGSLARVFGAAPGRYGAGIEDLLNEWDAPLAEVADAYLETASYAYGGAEGQADHRPGEFAIQVAGADLLLHGADDPYRDLLQGTGDAAHVGGFAAAQRVEGLAGRVVVLDTSDPARPRPRLLEAALARIIRGRATHPRHIDGLMRHGPRGAAEMAEAVDRLADFARLSGAVDSRLFDLLFDAYVADPKVRDFLKDQNPDAARAIADRLAWARQAGLWQPRRNDLSPLEMLR</sequence>
<proteinExistence type="predicted"/>
<dbReference type="PANTHER" id="PTHR44119:SF4">
    <property type="entry name" value="AEROBIC COBALTOCHELATASE SUBUNIT COBN"/>
    <property type="match status" value="1"/>
</dbReference>
<keyword evidence="3" id="KW-0436">Ligase</keyword>
<protein>
    <submittedName>
        <fullName evidence="3">Cobaltochelatase subunit CobN</fullName>
        <ecNumber evidence="3">6.6.1.2</ecNumber>
    </submittedName>
</protein>
<keyword evidence="4" id="KW-1185">Reference proteome</keyword>
<dbReference type="EMBL" id="JBHUIP010000012">
    <property type="protein sequence ID" value="MFD2263913.1"/>
    <property type="molecule type" value="Genomic_DNA"/>
</dbReference>
<gene>
    <name evidence="3" type="primary">cobN</name>
    <name evidence="3" type="ORF">ACFSM5_13510</name>
</gene>
<dbReference type="InterPro" id="IPR003672">
    <property type="entry name" value="CobN/Mg_chltase"/>
</dbReference>
<comment type="caution">
    <text evidence="3">The sequence shown here is derived from an EMBL/GenBank/DDBJ whole genome shotgun (WGS) entry which is preliminary data.</text>
</comment>
<feature type="domain" description="CobN/magnesium chelatase" evidence="2">
    <location>
        <begin position="131"/>
        <end position="634"/>
    </location>
</feature>
<dbReference type="CDD" id="cd10150">
    <property type="entry name" value="CobN_like"/>
    <property type="match status" value="1"/>
</dbReference>
<dbReference type="RefSeq" id="WP_379876955.1">
    <property type="nucleotide sequence ID" value="NZ_JBHUIP010000012.1"/>
</dbReference>
<dbReference type="PANTHER" id="PTHR44119">
    <property type="entry name" value="MAGNESIUM-CHELATASE SUBUNIT CHLH, CHLOROPLASTIC"/>
    <property type="match status" value="1"/>
</dbReference>